<dbReference type="NCBIfam" id="TIGR00847">
    <property type="entry name" value="ccoS"/>
    <property type="match status" value="1"/>
</dbReference>
<dbReference type="Pfam" id="PF03597">
    <property type="entry name" value="FixS"/>
    <property type="match status" value="1"/>
</dbReference>
<dbReference type="InterPro" id="IPR004714">
    <property type="entry name" value="Cyt_oxidase_maturation_cbb3"/>
</dbReference>
<evidence type="ECO:0000256" key="2">
    <source>
        <dbReference type="SAM" id="Phobius"/>
    </source>
</evidence>
<keyword evidence="2" id="KW-0472">Membrane</keyword>
<reference evidence="3 4" key="1">
    <citation type="submission" date="2019-02" db="EMBL/GenBank/DDBJ databases">
        <title>Deep-cultivation of Planctomycetes and their phenomic and genomic characterization uncovers novel biology.</title>
        <authorList>
            <person name="Wiegand S."/>
            <person name="Jogler M."/>
            <person name="Boedeker C."/>
            <person name="Pinto D."/>
            <person name="Vollmers J."/>
            <person name="Rivas-Marin E."/>
            <person name="Kohn T."/>
            <person name="Peeters S.H."/>
            <person name="Heuer A."/>
            <person name="Rast P."/>
            <person name="Oberbeckmann S."/>
            <person name="Bunk B."/>
            <person name="Jeske O."/>
            <person name="Meyerdierks A."/>
            <person name="Storesund J.E."/>
            <person name="Kallscheuer N."/>
            <person name="Luecker S."/>
            <person name="Lage O.M."/>
            <person name="Pohl T."/>
            <person name="Merkel B.J."/>
            <person name="Hornburger P."/>
            <person name="Mueller R.-W."/>
            <person name="Bruemmer F."/>
            <person name="Labrenz M."/>
            <person name="Spormann A.M."/>
            <person name="Op den Camp H."/>
            <person name="Overmann J."/>
            <person name="Amann R."/>
            <person name="Jetten M.S.M."/>
            <person name="Mascher T."/>
            <person name="Medema M.H."/>
            <person name="Devos D.P."/>
            <person name="Kaster A.-K."/>
            <person name="Ovreas L."/>
            <person name="Rohde M."/>
            <person name="Galperin M.Y."/>
            <person name="Jogler C."/>
        </authorList>
    </citation>
    <scope>NUCLEOTIDE SEQUENCE [LARGE SCALE GENOMIC DNA]</scope>
    <source>
        <strain evidence="3 4">HG66A1</strain>
    </source>
</reference>
<accession>A0A517PP84</accession>
<dbReference type="Proteomes" id="UP000320421">
    <property type="component" value="Chromosome"/>
</dbReference>
<proteinExistence type="predicted"/>
<dbReference type="AlphaFoldDB" id="A0A517PP84"/>
<organism evidence="3 4">
    <name type="scientific">Gimesia chilikensis</name>
    <dbReference type="NCBI Taxonomy" id="2605989"/>
    <lineage>
        <taxon>Bacteria</taxon>
        <taxon>Pseudomonadati</taxon>
        <taxon>Planctomycetota</taxon>
        <taxon>Planctomycetia</taxon>
        <taxon>Planctomycetales</taxon>
        <taxon>Planctomycetaceae</taxon>
        <taxon>Gimesia</taxon>
    </lineage>
</organism>
<keyword evidence="2" id="KW-1133">Transmembrane helix</keyword>
<feature type="compositionally biased region" description="Basic and acidic residues" evidence="1">
    <location>
        <begin position="41"/>
        <end position="75"/>
    </location>
</feature>
<dbReference type="RefSeq" id="WP_145185081.1">
    <property type="nucleotide sequence ID" value="NZ_CP036266.1"/>
</dbReference>
<evidence type="ECO:0000313" key="3">
    <source>
        <dbReference type="EMBL" id="QDT21184.1"/>
    </source>
</evidence>
<dbReference type="PANTHER" id="PTHR41532:SF1">
    <property type="entry name" value="FIXS PROTEIN"/>
    <property type="match status" value="1"/>
</dbReference>
<protein>
    <submittedName>
        <fullName evidence="3">Cytochrome oxidase maturation protein cbb3-type</fullName>
    </submittedName>
</protein>
<evidence type="ECO:0000256" key="1">
    <source>
        <dbReference type="SAM" id="MobiDB-lite"/>
    </source>
</evidence>
<dbReference type="EMBL" id="CP036266">
    <property type="protein sequence ID" value="QDT21184.1"/>
    <property type="molecule type" value="Genomic_DNA"/>
</dbReference>
<evidence type="ECO:0000313" key="4">
    <source>
        <dbReference type="Proteomes" id="UP000320421"/>
    </source>
</evidence>
<sequence length="75" mass="8584">MSVLYIALPVAILLALAAVIAFVWTVSRGQYDDLDTPALRMLEDDERRRPRHRPATESDTSLREEADHPHDSRQQ</sequence>
<name>A0A517PP84_9PLAN</name>
<gene>
    <name evidence="3" type="ORF">HG66A1_29830</name>
</gene>
<dbReference type="PANTHER" id="PTHR41532">
    <property type="entry name" value="FIXS PROTEIN"/>
    <property type="match status" value="1"/>
</dbReference>
<feature type="region of interest" description="Disordered" evidence="1">
    <location>
        <begin position="35"/>
        <end position="75"/>
    </location>
</feature>
<keyword evidence="4" id="KW-1185">Reference proteome</keyword>
<keyword evidence="2" id="KW-0812">Transmembrane</keyword>
<feature type="transmembrane region" description="Helical" evidence="2">
    <location>
        <begin position="6"/>
        <end position="26"/>
    </location>
</feature>